<dbReference type="PANTHER" id="PTHR43877:SF2">
    <property type="entry name" value="AMINOALKYLPHOSPHONATE N-ACETYLTRANSFERASE-RELATED"/>
    <property type="match status" value="1"/>
</dbReference>
<dbReference type="InterPro" id="IPR050832">
    <property type="entry name" value="Bact_Acetyltransf"/>
</dbReference>
<keyword evidence="2" id="KW-0012">Acyltransferase</keyword>
<dbReference type="STRING" id="214095.RU97_GL001020"/>
<feature type="domain" description="N-acetyltransferase" evidence="3">
    <location>
        <begin position="1"/>
        <end position="157"/>
    </location>
</feature>
<evidence type="ECO:0000256" key="2">
    <source>
        <dbReference type="ARBA" id="ARBA00023315"/>
    </source>
</evidence>
<dbReference type="PANTHER" id="PTHR43877">
    <property type="entry name" value="AMINOALKYLPHOSPHONATE N-ACETYLTRANSFERASE-RELATED-RELATED"/>
    <property type="match status" value="1"/>
</dbReference>
<evidence type="ECO:0000313" key="5">
    <source>
        <dbReference type="Proteomes" id="UP000181884"/>
    </source>
</evidence>
<evidence type="ECO:0000259" key="3">
    <source>
        <dbReference type="PROSITE" id="PS51186"/>
    </source>
</evidence>
<dbReference type="Pfam" id="PF00583">
    <property type="entry name" value="Acetyltransf_1"/>
    <property type="match status" value="1"/>
</dbReference>
<accession>A0A1L8RI57</accession>
<dbReference type="EMBL" id="JXKH01000002">
    <property type="protein sequence ID" value="OJG19449.1"/>
    <property type="molecule type" value="Genomic_DNA"/>
</dbReference>
<proteinExistence type="predicted"/>
<comment type="caution">
    <text evidence="4">The sequence shown here is derived from an EMBL/GenBank/DDBJ whole genome shotgun (WGS) entry which is preliminary data.</text>
</comment>
<dbReference type="RefSeq" id="WP_067390100.1">
    <property type="nucleotide sequence ID" value="NZ_JXKH01000002.1"/>
</dbReference>
<dbReference type="GO" id="GO:0016747">
    <property type="term" value="F:acyltransferase activity, transferring groups other than amino-acyl groups"/>
    <property type="evidence" value="ECO:0007669"/>
    <property type="project" value="InterPro"/>
</dbReference>
<evidence type="ECO:0000256" key="1">
    <source>
        <dbReference type="ARBA" id="ARBA00022679"/>
    </source>
</evidence>
<sequence length="157" mass="17630">MTIRLIETKDNATLKKIIQSSLASFGLDIPGTAYFDPELGRLSDYYAASEGRRYFVLVNEKDQAIGGVGVAEYQLPGASELQKLYLSHEARGQGASYQLMDQALLFAQEAGYETIYLETHHLLVGAVQLYEKLGFDDIPQPSVVQHTTMDRFYRKML</sequence>
<dbReference type="CDD" id="cd04301">
    <property type="entry name" value="NAT_SF"/>
    <property type="match status" value="1"/>
</dbReference>
<dbReference type="SUPFAM" id="SSF55729">
    <property type="entry name" value="Acyl-CoA N-acyltransferases (Nat)"/>
    <property type="match status" value="1"/>
</dbReference>
<reference evidence="4 5" key="1">
    <citation type="submission" date="2014-12" db="EMBL/GenBank/DDBJ databases">
        <title>Draft genome sequences of 29 type strains of Enterococci.</title>
        <authorList>
            <person name="Zhong Z."/>
            <person name="Sun Z."/>
            <person name="Liu W."/>
            <person name="Zhang W."/>
            <person name="Zhang H."/>
        </authorList>
    </citation>
    <scope>NUCLEOTIDE SEQUENCE [LARGE SCALE GENOMIC DNA]</scope>
    <source>
        <strain evidence="4 5">DSM 17029</strain>
    </source>
</reference>
<keyword evidence="5" id="KW-1185">Reference proteome</keyword>
<gene>
    <name evidence="4" type="ORF">RU97_GL001020</name>
</gene>
<dbReference type="InterPro" id="IPR000182">
    <property type="entry name" value="GNAT_dom"/>
</dbReference>
<dbReference type="Gene3D" id="3.40.630.30">
    <property type="match status" value="1"/>
</dbReference>
<protein>
    <submittedName>
        <fullName evidence="4">GNAT family acetyltransferase</fullName>
    </submittedName>
</protein>
<name>A0A1L8RI57_9ENTE</name>
<dbReference type="Proteomes" id="UP000181884">
    <property type="component" value="Unassembled WGS sequence"/>
</dbReference>
<evidence type="ECO:0000313" key="4">
    <source>
        <dbReference type="EMBL" id="OJG19449.1"/>
    </source>
</evidence>
<dbReference type="InterPro" id="IPR016181">
    <property type="entry name" value="Acyl_CoA_acyltransferase"/>
</dbReference>
<organism evidence="4 5">
    <name type="scientific">Enterococcus canis</name>
    <dbReference type="NCBI Taxonomy" id="214095"/>
    <lineage>
        <taxon>Bacteria</taxon>
        <taxon>Bacillati</taxon>
        <taxon>Bacillota</taxon>
        <taxon>Bacilli</taxon>
        <taxon>Lactobacillales</taxon>
        <taxon>Enterococcaceae</taxon>
        <taxon>Enterococcus</taxon>
    </lineage>
</organism>
<dbReference type="PROSITE" id="PS51186">
    <property type="entry name" value="GNAT"/>
    <property type="match status" value="1"/>
</dbReference>
<keyword evidence="1 4" id="KW-0808">Transferase</keyword>
<dbReference type="AlphaFoldDB" id="A0A1L8RI57"/>